<evidence type="ECO:0000256" key="4">
    <source>
        <dbReference type="RuleBase" id="RU003616"/>
    </source>
</evidence>
<keyword evidence="1" id="KW-0809">Transit peptide</keyword>
<dbReference type="InterPro" id="IPR002068">
    <property type="entry name" value="A-crystallin/Hsp20_dom"/>
</dbReference>
<evidence type="ECO:0000313" key="7">
    <source>
        <dbReference type="Proteomes" id="UP000179102"/>
    </source>
</evidence>
<proteinExistence type="inferred from homology"/>
<dbReference type="PANTHER" id="PTHR46991">
    <property type="entry name" value="23.5 KDA HEAT SHOCK PROTEIN, MITOCHONDRIAL"/>
    <property type="match status" value="1"/>
</dbReference>
<name>A0A1F5G397_9BACT</name>
<feature type="domain" description="SHSP" evidence="5">
    <location>
        <begin position="16"/>
        <end position="126"/>
    </location>
</feature>
<dbReference type="PROSITE" id="PS01031">
    <property type="entry name" value="SHSP"/>
    <property type="match status" value="1"/>
</dbReference>
<dbReference type="SUPFAM" id="SSF49764">
    <property type="entry name" value="HSP20-like chaperones"/>
    <property type="match status" value="1"/>
</dbReference>
<dbReference type="EMBL" id="MFAZ01000043">
    <property type="protein sequence ID" value="OGD86356.1"/>
    <property type="molecule type" value="Genomic_DNA"/>
</dbReference>
<evidence type="ECO:0000256" key="2">
    <source>
        <dbReference type="ARBA" id="ARBA00023016"/>
    </source>
</evidence>
<keyword evidence="2" id="KW-0346">Stress response</keyword>
<evidence type="ECO:0000259" key="5">
    <source>
        <dbReference type="PROSITE" id="PS01031"/>
    </source>
</evidence>
<dbReference type="PANTHER" id="PTHR46991:SF11">
    <property type="entry name" value="SMALL HEAT SHOCK PROTEIN HSPF"/>
    <property type="match status" value="1"/>
</dbReference>
<reference evidence="6 7" key="1">
    <citation type="journal article" date="2016" name="Nat. Commun.">
        <title>Thousands of microbial genomes shed light on interconnected biogeochemical processes in an aquifer system.</title>
        <authorList>
            <person name="Anantharaman K."/>
            <person name="Brown C.T."/>
            <person name="Hug L.A."/>
            <person name="Sharon I."/>
            <person name="Castelle C.J."/>
            <person name="Probst A.J."/>
            <person name="Thomas B.C."/>
            <person name="Singh A."/>
            <person name="Wilkins M.J."/>
            <person name="Karaoz U."/>
            <person name="Brodie E.L."/>
            <person name="Williams K.H."/>
            <person name="Hubbard S.S."/>
            <person name="Banfield J.F."/>
        </authorList>
    </citation>
    <scope>NUCLEOTIDE SEQUENCE [LARGE SCALE GENOMIC DNA]</scope>
</reference>
<gene>
    <name evidence="6" type="ORF">A2870_00565</name>
</gene>
<protein>
    <recommendedName>
        <fullName evidence="5">SHSP domain-containing protein</fullName>
    </recommendedName>
</protein>
<dbReference type="AlphaFoldDB" id="A0A1F5G397"/>
<comment type="caution">
    <text evidence="6">The sequence shown here is derived from an EMBL/GenBank/DDBJ whole genome shotgun (WGS) entry which is preliminary data.</text>
</comment>
<sequence length="126" mass="13944">MWGFPTLFEELEEDLLPTATTISGLSISEDDKNVYVEAAVPGIEPKNVDVTFNKGILTIMGEKTEEEKAGKKYYRKASTSFSYRVLVLGEIDPNKEPKAEAKNGVMTVTFAKIPESKPKKIAVKTD</sequence>
<comment type="similarity">
    <text evidence="3 4">Belongs to the small heat shock protein (HSP20) family.</text>
</comment>
<evidence type="ECO:0000256" key="3">
    <source>
        <dbReference type="PROSITE-ProRule" id="PRU00285"/>
    </source>
</evidence>
<evidence type="ECO:0000313" key="6">
    <source>
        <dbReference type="EMBL" id="OGD86356.1"/>
    </source>
</evidence>
<dbReference type="Pfam" id="PF00011">
    <property type="entry name" value="HSP20"/>
    <property type="match status" value="1"/>
</dbReference>
<evidence type="ECO:0000256" key="1">
    <source>
        <dbReference type="ARBA" id="ARBA00022946"/>
    </source>
</evidence>
<organism evidence="6 7">
    <name type="scientific">Candidatus Curtissbacteria bacterium RIFCSPHIGHO2_01_FULL_41_11</name>
    <dbReference type="NCBI Taxonomy" id="1797711"/>
    <lineage>
        <taxon>Bacteria</taxon>
        <taxon>Candidatus Curtissiibacteriota</taxon>
    </lineage>
</organism>
<dbReference type="CDD" id="cd06464">
    <property type="entry name" value="ACD_sHsps-like"/>
    <property type="match status" value="1"/>
</dbReference>
<dbReference type="Proteomes" id="UP000179102">
    <property type="component" value="Unassembled WGS sequence"/>
</dbReference>
<dbReference type="Gene3D" id="2.60.40.790">
    <property type="match status" value="1"/>
</dbReference>
<dbReference type="InterPro" id="IPR008978">
    <property type="entry name" value="HSP20-like_chaperone"/>
</dbReference>
<dbReference type="STRING" id="1797711.A2870_00565"/>
<accession>A0A1F5G397</accession>
<dbReference type="InterPro" id="IPR044656">
    <property type="entry name" value="HSP14.7/HSP23.5/HSP23.6-like"/>
</dbReference>